<dbReference type="HOGENOM" id="CLU_2245586_0_0_9"/>
<proteinExistence type="predicted"/>
<reference evidence="1 2" key="1">
    <citation type="journal article" date="2006" name="J. Bacteriol.">
        <title>Complete genome sequence of the dehalorespiring bacterium Desulfitobacterium hafniense Y51 and comparison with Dehalococcoides ethenogenes 195.</title>
        <authorList>
            <person name="Nonaka H."/>
            <person name="Keresztes G."/>
            <person name="Shinoda Y."/>
            <person name="Ikenaga Y."/>
            <person name="Abe M."/>
            <person name="Naito K."/>
            <person name="Inatomi K."/>
            <person name="Furukawa K."/>
            <person name="Inui M."/>
            <person name="Yukawa H."/>
        </authorList>
    </citation>
    <scope>NUCLEOTIDE SEQUENCE [LARGE SCALE GENOMIC DNA]</scope>
    <source>
        <strain evidence="1 2">Y51</strain>
    </source>
</reference>
<dbReference type="STRING" id="138119.DSY3756"/>
<gene>
    <name evidence="1" type="ordered locus">DSY3756</name>
</gene>
<name>Q24QZ7_DESHY</name>
<dbReference type="Proteomes" id="UP000001946">
    <property type="component" value="Chromosome"/>
</dbReference>
<evidence type="ECO:0000313" key="2">
    <source>
        <dbReference type="Proteomes" id="UP000001946"/>
    </source>
</evidence>
<accession>Q24QZ7</accession>
<sequence>MENREACFLIFKKGGFSRWPRRAPPRIAPVADRILPISQKLPDTLQPHSTHCKDSLTFPAGLYTDTSCSFQVSHHLVYIPHLQPENHRAGAWFDNYTLLRRTQKELFELISC</sequence>
<dbReference type="KEGG" id="dsy:DSY3756"/>
<dbReference type="AlphaFoldDB" id="Q24QZ7"/>
<protein>
    <submittedName>
        <fullName evidence="1">Uncharacterized protein</fullName>
    </submittedName>
</protein>
<evidence type="ECO:0000313" key="1">
    <source>
        <dbReference type="EMBL" id="BAE85545.1"/>
    </source>
</evidence>
<dbReference type="EMBL" id="AP008230">
    <property type="protein sequence ID" value="BAE85545.1"/>
    <property type="molecule type" value="Genomic_DNA"/>
</dbReference>
<keyword evidence="2" id="KW-1185">Reference proteome</keyword>
<organism evidence="1 2">
    <name type="scientific">Desulfitobacterium hafniense (strain Y51)</name>
    <dbReference type="NCBI Taxonomy" id="138119"/>
    <lineage>
        <taxon>Bacteria</taxon>
        <taxon>Bacillati</taxon>
        <taxon>Bacillota</taxon>
        <taxon>Clostridia</taxon>
        <taxon>Eubacteriales</taxon>
        <taxon>Desulfitobacteriaceae</taxon>
        <taxon>Desulfitobacterium</taxon>
    </lineage>
</organism>